<dbReference type="Proteomes" id="UP000541636">
    <property type="component" value="Unassembled WGS sequence"/>
</dbReference>
<protein>
    <submittedName>
        <fullName evidence="1">Uncharacterized protein</fullName>
    </submittedName>
</protein>
<name>A0A846ZJ83_9GAMM</name>
<keyword evidence="2" id="KW-1185">Reference proteome</keyword>
<evidence type="ECO:0000313" key="1">
    <source>
        <dbReference type="EMBL" id="NKZ38345.1"/>
    </source>
</evidence>
<gene>
    <name evidence="1" type="ORF">HF690_05160</name>
</gene>
<sequence length="97" mass="10906">MVYIPGHPGRITERKKIKLFSQMGLTYYFGGLSVYIPKPENKGKEMKQIQKHQYARLTVCVSAPVRAAIIKKAASAGQSVSEYLRGVLAQQTEKKKH</sequence>
<organism evidence="1 2">
    <name type="scientific">Oleiagrimonas citrea</name>
    <dbReference type="NCBI Taxonomy" id="1665687"/>
    <lineage>
        <taxon>Bacteria</taxon>
        <taxon>Pseudomonadati</taxon>
        <taxon>Pseudomonadota</taxon>
        <taxon>Gammaproteobacteria</taxon>
        <taxon>Lysobacterales</taxon>
        <taxon>Rhodanobacteraceae</taxon>
        <taxon>Oleiagrimonas</taxon>
    </lineage>
</organism>
<proteinExistence type="predicted"/>
<comment type="caution">
    <text evidence="1">The sequence shown here is derived from an EMBL/GenBank/DDBJ whole genome shotgun (WGS) entry which is preliminary data.</text>
</comment>
<dbReference type="AlphaFoldDB" id="A0A846ZJ83"/>
<reference evidence="1 2" key="1">
    <citation type="journal article" date="2017" name="Int. J. Syst. Evol. Microbiol.">
        <title>Oleiagrimonas citrea sp. nov., a marine bacterium isolated from tidal flat sediment and emended description of the genus Oleiagrimonas Fang et al. 2015 and Oleiagrimonas soli.</title>
        <authorList>
            <person name="Yang S.H."/>
            <person name="Seo H.S."/>
            <person name="Seong C.N."/>
            <person name="Kwon K.K."/>
        </authorList>
    </citation>
    <scope>NUCLEOTIDE SEQUENCE [LARGE SCALE GENOMIC DNA]</scope>
    <source>
        <strain evidence="1 2">MEBiC09124</strain>
    </source>
</reference>
<dbReference type="EMBL" id="JAAZQD010000002">
    <property type="protein sequence ID" value="NKZ38345.1"/>
    <property type="molecule type" value="Genomic_DNA"/>
</dbReference>
<dbReference type="RefSeq" id="WP_168608689.1">
    <property type="nucleotide sequence ID" value="NZ_JAAZQD010000002.1"/>
</dbReference>
<evidence type="ECO:0000313" key="2">
    <source>
        <dbReference type="Proteomes" id="UP000541636"/>
    </source>
</evidence>
<accession>A0A846ZJ83</accession>